<dbReference type="PANTHER" id="PTHR43569:SF2">
    <property type="entry name" value="AMIDOHYDROLASE-RELATED DOMAIN-CONTAINING PROTEIN"/>
    <property type="match status" value="1"/>
</dbReference>
<accession>F7AG13</accession>
<dbReference type="HOGENOM" id="CLU_044590_3_0_1"/>
<keyword evidence="4" id="KW-1185">Reference proteome</keyword>
<dbReference type="InterPro" id="IPR052350">
    <property type="entry name" value="Metallo-dep_Lactonases"/>
</dbReference>
<evidence type="ECO:0000313" key="4">
    <source>
        <dbReference type="Proteomes" id="UP000008144"/>
    </source>
</evidence>
<dbReference type="GO" id="GO:0016787">
    <property type="term" value="F:hydrolase activity"/>
    <property type="evidence" value="ECO:0007669"/>
    <property type="project" value="InterPro"/>
</dbReference>
<gene>
    <name evidence="3" type="primary">LOC104266424</name>
</gene>
<dbReference type="STRING" id="7719.ENSCINP00000026026"/>
<dbReference type="Ensembl" id="ENSCINT00000026272.2">
    <property type="protein sequence ID" value="ENSCINP00000026026.2"/>
    <property type="gene ID" value="ENSCING00000007311.3"/>
</dbReference>
<reference evidence="3" key="4">
    <citation type="submission" date="2025-09" db="UniProtKB">
        <authorList>
            <consortium name="Ensembl"/>
        </authorList>
    </citation>
    <scope>IDENTIFICATION</scope>
</reference>
<dbReference type="PANTHER" id="PTHR43569">
    <property type="entry name" value="AMIDOHYDROLASE"/>
    <property type="match status" value="1"/>
</dbReference>
<dbReference type="InterPro" id="IPR006680">
    <property type="entry name" value="Amidohydro-rel"/>
</dbReference>
<dbReference type="AlphaFoldDB" id="F7AG13"/>
<sequence length="239" mass="27606">MANTPITGAVFIEVNETLEELEWVLGLTQNYSFIKGVVGYTDMTSPTFEEQIIRLKNNSKFVGLRKIWGDPDWIQRDDVIMGMEVLERHNLTFDLLIKTREQYEAAKQFLKRVPKNLKVVLDHLGKPNAVTGAEQWWFDDIIIMASYPNVHCKLSGMVTEGNLTSWKQSDFAPYVKHVLDTFGVDRVMFGSDWPVCKMAHADLPTVYQLLNNLLSELSENEKRKVFYENAVKFYNLDMD</sequence>
<dbReference type="Gene3D" id="3.20.20.140">
    <property type="entry name" value="Metal-dependent hydrolases"/>
    <property type="match status" value="1"/>
</dbReference>
<dbReference type="InParanoid" id="F7AG13"/>
<reference evidence="4" key="1">
    <citation type="journal article" date="2002" name="Science">
        <title>The draft genome of Ciona intestinalis: insights into chordate and vertebrate origins.</title>
        <authorList>
            <person name="Dehal P."/>
            <person name="Satou Y."/>
            <person name="Campbell R.K."/>
            <person name="Chapman J."/>
            <person name="Degnan B."/>
            <person name="De Tomaso A."/>
            <person name="Davidson B."/>
            <person name="Di Gregorio A."/>
            <person name="Gelpke M."/>
            <person name="Goodstein D.M."/>
            <person name="Harafuji N."/>
            <person name="Hastings K.E."/>
            <person name="Ho I."/>
            <person name="Hotta K."/>
            <person name="Huang W."/>
            <person name="Kawashima T."/>
            <person name="Lemaire P."/>
            <person name="Martinez D."/>
            <person name="Meinertzhagen I.A."/>
            <person name="Necula S."/>
            <person name="Nonaka M."/>
            <person name="Putnam N."/>
            <person name="Rash S."/>
            <person name="Saiga H."/>
            <person name="Satake M."/>
            <person name="Terry A."/>
            <person name="Yamada L."/>
            <person name="Wang H.G."/>
            <person name="Awazu S."/>
            <person name="Azumi K."/>
            <person name="Boore J."/>
            <person name="Branno M."/>
            <person name="Chin-Bow S."/>
            <person name="DeSantis R."/>
            <person name="Doyle S."/>
            <person name="Francino P."/>
            <person name="Keys D.N."/>
            <person name="Haga S."/>
            <person name="Hayashi H."/>
            <person name="Hino K."/>
            <person name="Imai K.S."/>
            <person name="Inaba K."/>
            <person name="Kano S."/>
            <person name="Kobayashi K."/>
            <person name="Kobayashi M."/>
            <person name="Lee B.I."/>
            <person name="Makabe K.W."/>
            <person name="Manohar C."/>
            <person name="Matassi G."/>
            <person name="Medina M."/>
            <person name="Mochizuki Y."/>
            <person name="Mount S."/>
            <person name="Morishita T."/>
            <person name="Miura S."/>
            <person name="Nakayama A."/>
            <person name="Nishizaka S."/>
            <person name="Nomoto H."/>
            <person name="Ohta F."/>
            <person name="Oishi K."/>
            <person name="Rigoutsos I."/>
            <person name="Sano M."/>
            <person name="Sasaki A."/>
            <person name="Sasakura Y."/>
            <person name="Shoguchi E."/>
            <person name="Shin-i T."/>
            <person name="Spagnuolo A."/>
            <person name="Stainier D."/>
            <person name="Suzuki M.M."/>
            <person name="Tassy O."/>
            <person name="Takatori N."/>
            <person name="Tokuoka M."/>
            <person name="Yagi K."/>
            <person name="Yoshizaki F."/>
            <person name="Wada S."/>
            <person name="Zhang C."/>
            <person name="Hyatt P.D."/>
            <person name="Larimer F."/>
            <person name="Detter C."/>
            <person name="Doggett N."/>
            <person name="Glavina T."/>
            <person name="Hawkins T."/>
            <person name="Richardson P."/>
            <person name="Lucas S."/>
            <person name="Kohara Y."/>
            <person name="Levine M."/>
            <person name="Satoh N."/>
            <person name="Rokhsar D.S."/>
        </authorList>
    </citation>
    <scope>NUCLEOTIDE SEQUENCE [LARGE SCALE GENOMIC DNA]</scope>
</reference>
<dbReference type="SUPFAM" id="SSF51556">
    <property type="entry name" value="Metallo-dependent hydrolases"/>
    <property type="match status" value="1"/>
</dbReference>
<feature type="domain" description="Amidohydrolase-related" evidence="2">
    <location>
        <begin position="27"/>
        <end position="236"/>
    </location>
</feature>
<protein>
    <recommendedName>
        <fullName evidence="2">Amidohydrolase-related domain-containing protein</fullName>
    </recommendedName>
</protein>
<organism evidence="3 4">
    <name type="scientific">Ciona intestinalis</name>
    <name type="common">Transparent sea squirt</name>
    <name type="synonym">Ascidia intestinalis</name>
    <dbReference type="NCBI Taxonomy" id="7719"/>
    <lineage>
        <taxon>Eukaryota</taxon>
        <taxon>Metazoa</taxon>
        <taxon>Chordata</taxon>
        <taxon>Tunicata</taxon>
        <taxon>Ascidiacea</taxon>
        <taxon>Phlebobranchia</taxon>
        <taxon>Cionidae</taxon>
        <taxon>Ciona</taxon>
    </lineage>
</organism>
<reference evidence="3" key="3">
    <citation type="submission" date="2025-08" db="UniProtKB">
        <authorList>
            <consortium name="Ensembl"/>
        </authorList>
    </citation>
    <scope>IDENTIFICATION</scope>
</reference>
<dbReference type="OMA" id="DWPVCLV"/>
<dbReference type="EMBL" id="EAAA01001305">
    <property type="status" value="NOT_ANNOTATED_CDS"/>
    <property type="molecule type" value="Genomic_DNA"/>
</dbReference>
<evidence type="ECO:0000313" key="3">
    <source>
        <dbReference type="Ensembl" id="ENSCINP00000026026.2"/>
    </source>
</evidence>
<proteinExistence type="inferred from homology"/>
<reference evidence="3" key="2">
    <citation type="journal article" date="2008" name="Genome Biol.">
        <title>Improved genome assembly and evidence-based global gene model set for the chordate Ciona intestinalis: new insight into intron and operon populations.</title>
        <authorList>
            <person name="Satou Y."/>
            <person name="Mineta K."/>
            <person name="Ogasawara M."/>
            <person name="Sasakura Y."/>
            <person name="Shoguchi E."/>
            <person name="Ueno K."/>
            <person name="Yamada L."/>
            <person name="Matsumoto J."/>
            <person name="Wasserscheid J."/>
            <person name="Dewar K."/>
            <person name="Wiley G.B."/>
            <person name="Macmil S.L."/>
            <person name="Roe B.A."/>
            <person name="Zeller R.W."/>
            <person name="Hastings K.E."/>
            <person name="Lemaire P."/>
            <person name="Lindquist E."/>
            <person name="Endo T."/>
            <person name="Hotta K."/>
            <person name="Inaba K."/>
        </authorList>
    </citation>
    <scope>NUCLEOTIDE SEQUENCE [LARGE SCALE GENOMIC DNA]</scope>
    <source>
        <strain evidence="3">wild type</strain>
    </source>
</reference>
<evidence type="ECO:0000259" key="2">
    <source>
        <dbReference type="Pfam" id="PF04909"/>
    </source>
</evidence>
<name>F7AG13_CIOIN</name>
<evidence type="ECO:0000256" key="1">
    <source>
        <dbReference type="ARBA" id="ARBA00038310"/>
    </source>
</evidence>
<comment type="similarity">
    <text evidence="1">Belongs to the metallo-dependent hydrolases superfamily.</text>
</comment>
<dbReference type="InterPro" id="IPR032466">
    <property type="entry name" value="Metal_Hydrolase"/>
</dbReference>
<dbReference type="Pfam" id="PF04909">
    <property type="entry name" value="Amidohydro_2"/>
    <property type="match status" value="1"/>
</dbReference>
<dbReference type="Proteomes" id="UP000008144">
    <property type="component" value="Chromosome 14"/>
</dbReference>